<dbReference type="Proteomes" id="UP000033121">
    <property type="component" value="Unassembled WGS sequence"/>
</dbReference>
<organism evidence="2 3">
    <name type="scientific">Flavihumibacter petaseus NBRC 106054</name>
    <dbReference type="NCBI Taxonomy" id="1220578"/>
    <lineage>
        <taxon>Bacteria</taxon>
        <taxon>Pseudomonadati</taxon>
        <taxon>Bacteroidota</taxon>
        <taxon>Chitinophagia</taxon>
        <taxon>Chitinophagales</taxon>
        <taxon>Chitinophagaceae</taxon>
        <taxon>Flavihumibacter</taxon>
    </lineage>
</organism>
<dbReference type="RefSeq" id="WP_046368048.1">
    <property type="nucleotide sequence ID" value="NZ_BBWV01000001.1"/>
</dbReference>
<name>A0A0E9MY17_9BACT</name>
<sequence length="140" mass="15902">MELLLERTYHPTGTDGILSIAERFCCYTIELPWRDNRRRISCIPEGRYPIALRFSKRHQYHLLVQTVPGRSLILIHKATNALKELKGCIAPVQESLKPGIGRHSAHAFKALMLAVQEAMDQGEPVTLTITRLANRYLAQP</sequence>
<dbReference type="InterPro" id="IPR043732">
    <property type="entry name" value="DUF5675"/>
</dbReference>
<evidence type="ECO:0000259" key="1">
    <source>
        <dbReference type="Pfam" id="PF18925"/>
    </source>
</evidence>
<evidence type="ECO:0000313" key="2">
    <source>
        <dbReference type="EMBL" id="GAO42336.1"/>
    </source>
</evidence>
<feature type="domain" description="DUF5675" evidence="1">
    <location>
        <begin position="5"/>
        <end position="116"/>
    </location>
</feature>
<proteinExistence type="predicted"/>
<dbReference type="EMBL" id="BBWV01000001">
    <property type="protein sequence ID" value="GAO42336.1"/>
    <property type="molecule type" value="Genomic_DNA"/>
</dbReference>
<accession>A0A0E9MY17</accession>
<gene>
    <name evidence="2" type="ORF">FPE01S_01_13500</name>
</gene>
<dbReference type="AlphaFoldDB" id="A0A0E9MY17"/>
<keyword evidence="3" id="KW-1185">Reference proteome</keyword>
<evidence type="ECO:0000313" key="3">
    <source>
        <dbReference type="Proteomes" id="UP000033121"/>
    </source>
</evidence>
<dbReference type="STRING" id="1220578.FPE01S_01_13500"/>
<dbReference type="Pfam" id="PF18925">
    <property type="entry name" value="DUF5675"/>
    <property type="match status" value="1"/>
</dbReference>
<reference evidence="2 3" key="1">
    <citation type="submission" date="2015-04" db="EMBL/GenBank/DDBJ databases">
        <title>Whole genome shotgun sequence of Flavihumibacter petaseus NBRC 106054.</title>
        <authorList>
            <person name="Miyazawa S."/>
            <person name="Hosoyama A."/>
            <person name="Hashimoto M."/>
            <person name="Noguchi M."/>
            <person name="Tsuchikane K."/>
            <person name="Ohji S."/>
            <person name="Yamazoe A."/>
            <person name="Ichikawa N."/>
            <person name="Kimura A."/>
            <person name="Fujita N."/>
        </authorList>
    </citation>
    <scope>NUCLEOTIDE SEQUENCE [LARGE SCALE GENOMIC DNA]</scope>
    <source>
        <strain evidence="2 3">NBRC 106054</strain>
    </source>
</reference>
<protein>
    <recommendedName>
        <fullName evidence="1">DUF5675 domain-containing protein</fullName>
    </recommendedName>
</protein>
<comment type="caution">
    <text evidence="2">The sequence shown here is derived from an EMBL/GenBank/DDBJ whole genome shotgun (WGS) entry which is preliminary data.</text>
</comment>
<dbReference type="OrthoDB" id="707810at2"/>